<accession>A0A561DY48</accession>
<name>A0A561DY48_9BACI</name>
<dbReference type="RefSeq" id="WP_144561973.1">
    <property type="nucleotide sequence ID" value="NZ_VIVN01000001.1"/>
</dbReference>
<dbReference type="Proteomes" id="UP000319671">
    <property type="component" value="Unassembled WGS sequence"/>
</dbReference>
<sequence length="122" mass="14611">MTRKVHFDEEEFVLRLNGVESIFAMKWQLKIPYMAIKKVYLHEFEPPMWMLKMPGTSISPLHIYEGSFKFGNEWYFLSFEHNVPLLHLEIEGAGKYKYVIFELENPKAVMIELRKRIRELGD</sequence>
<evidence type="ECO:0000313" key="2">
    <source>
        <dbReference type="Proteomes" id="UP000319671"/>
    </source>
</evidence>
<gene>
    <name evidence="1" type="ORF">FB550_101273</name>
</gene>
<proteinExistence type="predicted"/>
<dbReference type="AlphaFoldDB" id="A0A561DY48"/>
<reference evidence="1 2" key="1">
    <citation type="submission" date="2019-06" db="EMBL/GenBank/DDBJ databases">
        <title>Sorghum-associated microbial communities from plants grown in Nebraska, USA.</title>
        <authorList>
            <person name="Schachtman D."/>
        </authorList>
    </citation>
    <scope>NUCLEOTIDE SEQUENCE [LARGE SCALE GENOMIC DNA]</scope>
    <source>
        <strain evidence="1 2">2482</strain>
    </source>
</reference>
<keyword evidence="2" id="KW-1185">Reference proteome</keyword>
<dbReference type="EMBL" id="VIVN01000001">
    <property type="protein sequence ID" value="TWE08256.1"/>
    <property type="molecule type" value="Genomic_DNA"/>
</dbReference>
<organism evidence="1 2">
    <name type="scientific">Neobacillus bataviensis</name>
    <dbReference type="NCBI Taxonomy" id="220685"/>
    <lineage>
        <taxon>Bacteria</taxon>
        <taxon>Bacillati</taxon>
        <taxon>Bacillota</taxon>
        <taxon>Bacilli</taxon>
        <taxon>Bacillales</taxon>
        <taxon>Bacillaceae</taxon>
        <taxon>Neobacillus</taxon>
    </lineage>
</organism>
<comment type="caution">
    <text evidence="1">The sequence shown here is derived from an EMBL/GenBank/DDBJ whole genome shotgun (WGS) entry which is preliminary data.</text>
</comment>
<evidence type="ECO:0008006" key="3">
    <source>
        <dbReference type="Google" id="ProtNLM"/>
    </source>
</evidence>
<protein>
    <recommendedName>
        <fullName evidence="3">PH (Pleckstrin Homology) domain-containing protein</fullName>
    </recommendedName>
</protein>
<evidence type="ECO:0000313" key="1">
    <source>
        <dbReference type="EMBL" id="TWE08256.1"/>
    </source>
</evidence>